<dbReference type="AlphaFoldDB" id="A0A1Y1VQW8"/>
<protein>
    <submittedName>
        <fullName evidence="6">HIT-like protein</fullName>
    </submittedName>
</protein>
<proteinExistence type="predicted"/>
<keyword evidence="7" id="KW-1185">Reference proteome</keyword>
<evidence type="ECO:0000259" key="5">
    <source>
        <dbReference type="PROSITE" id="PS51084"/>
    </source>
</evidence>
<reference evidence="6 7" key="1">
    <citation type="submission" date="2016-08" db="EMBL/GenBank/DDBJ databases">
        <title>A Parts List for Fungal Cellulosomes Revealed by Comparative Genomics.</title>
        <authorList>
            <consortium name="DOE Joint Genome Institute"/>
            <person name="Haitjema C.H."/>
            <person name="Gilmore S.P."/>
            <person name="Henske J.K."/>
            <person name="Solomon K.V."/>
            <person name="De Groot R."/>
            <person name="Kuo A."/>
            <person name="Mondo S.J."/>
            <person name="Salamov A.A."/>
            <person name="Labutti K."/>
            <person name="Zhao Z."/>
            <person name="Chiniquy J."/>
            <person name="Barry K."/>
            <person name="Brewer H.M."/>
            <person name="Purvine S.O."/>
            <person name="Wright A.T."/>
            <person name="Boxma B."/>
            <person name="Van Alen T."/>
            <person name="Hackstein J.H."/>
            <person name="Baker S.E."/>
            <person name="Grigoriev I.V."/>
            <person name="O'Malley M.A."/>
        </authorList>
    </citation>
    <scope>NUCLEOTIDE SEQUENCE [LARGE SCALE GENOMIC DNA]</scope>
    <source>
        <strain evidence="6 7">S4</strain>
    </source>
</reference>
<feature type="domain" description="HIT" evidence="5">
    <location>
        <begin position="42"/>
        <end position="186"/>
    </location>
</feature>
<dbReference type="OrthoDB" id="1915375at2759"/>
<evidence type="ECO:0000256" key="2">
    <source>
        <dbReference type="ARBA" id="ARBA00022801"/>
    </source>
</evidence>
<dbReference type="PROSITE" id="PS51084">
    <property type="entry name" value="HIT_2"/>
    <property type="match status" value="1"/>
</dbReference>
<keyword evidence="1" id="KW-0547">Nucleotide-binding</keyword>
<dbReference type="Pfam" id="PF11969">
    <property type="entry name" value="DcpS_C"/>
    <property type="match status" value="1"/>
</dbReference>
<evidence type="ECO:0000313" key="6">
    <source>
        <dbReference type="EMBL" id="ORX63670.1"/>
    </source>
</evidence>
<keyword evidence="2" id="KW-0378">Hydrolase</keyword>
<sequence>MTKNICLSCFPCIKIQKEHYSNSNENLINAEGQPINQEDPHKKCIFCHLDKNRIIYEDDMIIAFHDIRPAAKVHILIIPREHIANVKDLTYKDHKEILERMKVAGVKILKEQGYNKPCLKNENHKISDQIYDGSETEDGKEVPIPNTLLISNKEYDSILGFHIPPFTSVSHLHLHLLGLPFKNWVKSCKYKSIRFPHYFESIDNIIEELKKKDKAASEQKANKENATTTTTSKPQQKTNNKEHIIDVDNNTNSNSSPSPVETTPIYQKQPEMKIP</sequence>
<dbReference type="InterPro" id="IPR011146">
    <property type="entry name" value="HIT-like"/>
</dbReference>
<name>A0A1Y1VQW8_9FUNG</name>
<gene>
    <name evidence="6" type="ORF">BCR32DRAFT_330796</name>
</gene>
<feature type="compositionally biased region" description="Low complexity" evidence="4">
    <location>
        <begin position="249"/>
        <end position="264"/>
    </location>
</feature>
<dbReference type="PANTHER" id="PTHR12486:SF5">
    <property type="entry name" value="ADENOSINE 5'-MONOPHOSPHORAMIDASE HINT3"/>
    <property type="match status" value="1"/>
</dbReference>
<dbReference type="GO" id="GO:0000166">
    <property type="term" value="F:nucleotide binding"/>
    <property type="evidence" value="ECO:0007669"/>
    <property type="project" value="UniProtKB-KW"/>
</dbReference>
<dbReference type="InterPro" id="IPR036265">
    <property type="entry name" value="HIT-like_sf"/>
</dbReference>
<reference evidence="6 7" key="2">
    <citation type="submission" date="2016-08" db="EMBL/GenBank/DDBJ databases">
        <title>Pervasive Adenine N6-methylation of Active Genes in Fungi.</title>
        <authorList>
            <consortium name="DOE Joint Genome Institute"/>
            <person name="Mondo S.J."/>
            <person name="Dannebaum R.O."/>
            <person name="Kuo R.C."/>
            <person name="Labutti K."/>
            <person name="Haridas S."/>
            <person name="Kuo A."/>
            <person name="Salamov A."/>
            <person name="Ahrendt S.R."/>
            <person name="Lipzen A."/>
            <person name="Sullivan W."/>
            <person name="Andreopoulos W.B."/>
            <person name="Clum A."/>
            <person name="Lindquist E."/>
            <person name="Daum C."/>
            <person name="Ramamoorthy G.K."/>
            <person name="Gryganskyi A."/>
            <person name="Culley D."/>
            <person name="Magnuson J.K."/>
            <person name="James T.Y."/>
            <person name="O'Malley M.A."/>
            <person name="Stajich J.E."/>
            <person name="Spatafora J.W."/>
            <person name="Visel A."/>
            <person name="Grigoriev I.V."/>
        </authorList>
    </citation>
    <scope>NUCLEOTIDE SEQUENCE [LARGE SCALE GENOMIC DNA]</scope>
    <source>
        <strain evidence="6 7">S4</strain>
    </source>
</reference>
<evidence type="ECO:0000256" key="4">
    <source>
        <dbReference type="SAM" id="MobiDB-lite"/>
    </source>
</evidence>
<dbReference type="Gene3D" id="3.30.428.10">
    <property type="entry name" value="HIT-like"/>
    <property type="match status" value="1"/>
</dbReference>
<dbReference type="GO" id="GO:0016787">
    <property type="term" value="F:hydrolase activity"/>
    <property type="evidence" value="ECO:0007669"/>
    <property type="project" value="UniProtKB-KW"/>
</dbReference>
<feature type="short sequence motif" description="Histidine triad motif" evidence="3">
    <location>
        <begin position="171"/>
        <end position="175"/>
    </location>
</feature>
<evidence type="ECO:0000256" key="1">
    <source>
        <dbReference type="ARBA" id="ARBA00022741"/>
    </source>
</evidence>
<accession>A0A1Y1VQW8</accession>
<dbReference type="SUPFAM" id="SSF54197">
    <property type="entry name" value="HIT-like"/>
    <property type="match status" value="1"/>
</dbReference>
<organism evidence="6 7">
    <name type="scientific">Anaeromyces robustus</name>
    <dbReference type="NCBI Taxonomy" id="1754192"/>
    <lineage>
        <taxon>Eukaryota</taxon>
        <taxon>Fungi</taxon>
        <taxon>Fungi incertae sedis</taxon>
        <taxon>Chytridiomycota</taxon>
        <taxon>Chytridiomycota incertae sedis</taxon>
        <taxon>Neocallimastigomycetes</taxon>
        <taxon>Neocallimastigales</taxon>
        <taxon>Neocallimastigaceae</taxon>
        <taxon>Anaeromyces</taxon>
    </lineage>
</organism>
<dbReference type="STRING" id="1754192.A0A1Y1VQW8"/>
<evidence type="ECO:0000313" key="7">
    <source>
        <dbReference type="Proteomes" id="UP000193944"/>
    </source>
</evidence>
<dbReference type="Proteomes" id="UP000193944">
    <property type="component" value="Unassembled WGS sequence"/>
</dbReference>
<dbReference type="EMBL" id="MCFG01000599">
    <property type="protein sequence ID" value="ORX63670.1"/>
    <property type="molecule type" value="Genomic_DNA"/>
</dbReference>
<comment type="caution">
    <text evidence="6">The sequence shown here is derived from an EMBL/GenBank/DDBJ whole genome shotgun (WGS) entry which is preliminary data.</text>
</comment>
<evidence type="ECO:0000256" key="3">
    <source>
        <dbReference type="PROSITE-ProRule" id="PRU00464"/>
    </source>
</evidence>
<feature type="region of interest" description="Disordered" evidence="4">
    <location>
        <begin position="216"/>
        <end position="275"/>
    </location>
</feature>
<dbReference type="PANTHER" id="PTHR12486">
    <property type="entry name" value="APRATAXIN-RELATED"/>
    <property type="match status" value="1"/>
</dbReference>